<organism evidence="2 3">
    <name type="scientific">Durusdinium trenchii</name>
    <dbReference type="NCBI Taxonomy" id="1381693"/>
    <lineage>
        <taxon>Eukaryota</taxon>
        <taxon>Sar</taxon>
        <taxon>Alveolata</taxon>
        <taxon>Dinophyceae</taxon>
        <taxon>Suessiales</taxon>
        <taxon>Symbiodiniaceae</taxon>
        <taxon>Durusdinium</taxon>
    </lineage>
</organism>
<evidence type="ECO:0000313" key="2">
    <source>
        <dbReference type="EMBL" id="CAK9086018.1"/>
    </source>
</evidence>
<evidence type="ECO:0000313" key="3">
    <source>
        <dbReference type="Proteomes" id="UP001642484"/>
    </source>
</evidence>
<keyword evidence="3" id="KW-1185">Reference proteome</keyword>
<dbReference type="EMBL" id="CAXAMN010024361">
    <property type="protein sequence ID" value="CAK9086018.1"/>
    <property type="molecule type" value="Genomic_DNA"/>
</dbReference>
<name>A0ABP0QEE9_9DINO</name>
<reference evidence="2 3" key="1">
    <citation type="submission" date="2024-02" db="EMBL/GenBank/DDBJ databases">
        <authorList>
            <person name="Chen Y."/>
            <person name="Shah S."/>
            <person name="Dougan E. K."/>
            <person name="Thang M."/>
            <person name="Chan C."/>
        </authorList>
    </citation>
    <scope>NUCLEOTIDE SEQUENCE [LARGE SCALE GENOMIC DNA]</scope>
</reference>
<dbReference type="EMBL" id="CAXAMN010023695">
    <property type="protein sequence ID" value="CAK9079938.1"/>
    <property type="molecule type" value="Genomic_DNA"/>
</dbReference>
<gene>
    <name evidence="1" type="ORF">CCMP2556_LOCUS39302</name>
    <name evidence="2" type="ORF">CCMP2556_LOCUS41716</name>
</gene>
<comment type="caution">
    <text evidence="2">The sequence shown here is derived from an EMBL/GenBank/DDBJ whole genome shotgun (WGS) entry which is preliminary data.</text>
</comment>
<proteinExistence type="predicted"/>
<dbReference type="Proteomes" id="UP001642484">
    <property type="component" value="Unassembled WGS sequence"/>
</dbReference>
<evidence type="ECO:0000313" key="1">
    <source>
        <dbReference type="EMBL" id="CAK9079938.1"/>
    </source>
</evidence>
<accession>A0ABP0QEE9</accession>
<protein>
    <submittedName>
        <fullName evidence="2">Uncharacterized protein</fullName>
    </submittedName>
</protein>
<sequence length="346" mass="39431">MVKKQDIDTIIRRLFALSAPKVLITIVLLLSWTDLFQGRDYIDTIDFFAGAARVAKVSRAVGKRAMALDLSYHENEDVFNINSSPGFALGLMAALDGKMDQFWAALGVCCSSWIVTSRGSTGRSFLVPMGNLSYEKVRAANAMVSRTVCILLVLVACGATWFLEQPSSSLLPRHARFQWTIRVFQRLHIRVFFQTFWMKWFDHPTPKRSIVFSTSAWIKQLDQGSLKRKQLKSEVSTTDRYVNSKGETKFKGSKHLKSTQLYTWRYAAKIVELGDASAKEDRDPVPNVDWDTPLIDLYANYPWGDLWAEGDLLSVVRYLRGSKKLKLPNEWRSVLPEFVVDEPMED</sequence>